<dbReference type="Gene3D" id="1.25.40.20">
    <property type="entry name" value="Ankyrin repeat-containing domain"/>
    <property type="match status" value="2"/>
</dbReference>
<dbReference type="PROSITE" id="PS50088">
    <property type="entry name" value="ANK_REPEAT"/>
    <property type="match status" value="2"/>
</dbReference>
<evidence type="ECO:0000313" key="15">
    <source>
        <dbReference type="EMBL" id="GIX96168.1"/>
    </source>
</evidence>
<evidence type="ECO:0000259" key="14">
    <source>
        <dbReference type="PROSITE" id="PS50225"/>
    </source>
</evidence>
<dbReference type="SMART" id="SM00248">
    <property type="entry name" value="ANK"/>
    <property type="match status" value="6"/>
</dbReference>
<dbReference type="InterPro" id="IPR002110">
    <property type="entry name" value="Ankyrin_rpt"/>
</dbReference>
<keyword evidence="8" id="KW-0528">Neurotoxin</keyword>
<dbReference type="Pfam" id="PF12796">
    <property type="entry name" value="Ank_2"/>
    <property type="match status" value="2"/>
</dbReference>
<sequence>MDGLSNPCARKRLPCGELNKQNITSLSEACFQNQVDCAEKLLNSGADVNAIIDYRTALCDACEVGSIACTELLCKMGADVNPQPKCWSPLHIACLNKHVQCAEILLKYGAHVNSVHYYNRHGTPLFAACSAGSFSCTELLLKMGADVNPPNTLFSPLHIAYQKIASLLINAGANLNAGTHLDAYLNCSCEMDFIVYLGTPLHTASFLNRRVCLKLLLQAGALVEGTMKRPDDQNKLPIDLLKRKKGGFYDLLEQSSVQPVLLKDLCRRKIRGTLGSQRLKFLPDLNMPKSLVSYLMHIS</sequence>
<dbReference type="GO" id="GO:0006887">
    <property type="term" value="P:exocytosis"/>
    <property type="evidence" value="ECO:0007669"/>
    <property type="project" value="UniProtKB-KW"/>
</dbReference>
<dbReference type="GO" id="GO:0044231">
    <property type="term" value="C:host cell presynaptic membrane"/>
    <property type="evidence" value="ECO:0007669"/>
    <property type="project" value="UniProtKB-KW"/>
</dbReference>
<keyword evidence="10" id="KW-0638">Presynaptic neurotoxin</keyword>
<comment type="similarity">
    <text evidence="3">Belongs to the ankyrin SOCS box (ASB) family.</text>
</comment>
<evidence type="ECO:0000256" key="1">
    <source>
        <dbReference type="ARBA" id="ARBA00004175"/>
    </source>
</evidence>
<evidence type="ECO:0000256" key="2">
    <source>
        <dbReference type="ARBA" id="ARBA00004613"/>
    </source>
</evidence>
<reference evidence="15 16" key="1">
    <citation type="submission" date="2021-06" db="EMBL/GenBank/DDBJ databases">
        <title>Caerostris extrusa draft genome.</title>
        <authorList>
            <person name="Kono N."/>
            <person name="Arakawa K."/>
        </authorList>
    </citation>
    <scope>NUCLEOTIDE SEQUENCE [LARGE SCALE GENOMIC DNA]</scope>
</reference>
<evidence type="ECO:0000256" key="4">
    <source>
        <dbReference type="ARBA" id="ARBA00022483"/>
    </source>
</evidence>
<proteinExistence type="inferred from homology"/>
<dbReference type="EMBL" id="BPLR01004614">
    <property type="protein sequence ID" value="GIX96168.1"/>
    <property type="molecule type" value="Genomic_DNA"/>
</dbReference>
<evidence type="ECO:0000256" key="5">
    <source>
        <dbReference type="ARBA" id="ARBA00022525"/>
    </source>
</evidence>
<dbReference type="InterPro" id="IPR051573">
    <property type="entry name" value="Ankyrin-SOCS_box_domain"/>
</dbReference>
<dbReference type="PANTHER" id="PTHR24136">
    <property type="entry name" value="SOWAH (DROSOPHILA) HOMOLOG"/>
    <property type="match status" value="1"/>
</dbReference>
<keyword evidence="12" id="KW-1053">Target membrane</keyword>
<keyword evidence="6" id="KW-1052">Target cell membrane</keyword>
<name>A0AAV4PJ69_CAEEX</name>
<evidence type="ECO:0000256" key="3">
    <source>
        <dbReference type="ARBA" id="ARBA00005949"/>
    </source>
</evidence>
<dbReference type="GO" id="GO:0045732">
    <property type="term" value="P:positive regulation of protein catabolic process"/>
    <property type="evidence" value="ECO:0007669"/>
    <property type="project" value="TreeGrafter"/>
</dbReference>
<evidence type="ECO:0000256" key="7">
    <source>
        <dbReference type="ARBA" id="ARBA00022656"/>
    </source>
</evidence>
<dbReference type="GO" id="GO:0044218">
    <property type="term" value="C:other organism cell membrane"/>
    <property type="evidence" value="ECO:0007669"/>
    <property type="project" value="UniProtKB-KW"/>
</dbReference>
<accession>A0AAV4PJ69</accession>
<evidence type="ECO:0000256" key="9">
    <source>
        <dbReference type="ARBA" id="ARBA00022737"/>
    </source>
</evidence>
<dbReference type="Pfam" id="PF07525">
    <property type="entry name" value="SOCS_box"/>
    <property type="match status" value="1"/>
</dbReference>
<dbReference type="CDD" id="cd03716">
    <property type="entry name" value="SOCS_ASB_like"/>
    <property type="match status" value="1"/>
</dbReference>
<feature type="domain" description="SOCS box" evidence="14">
    <location>
        <begin position="262"/>
        <end position="299"/>
    </location>
</feature>
<comment type="subcellular location">
    <subcellularLocation>
        <location evidence="2">Secreted</location>
    </subcellularLocation>
    <subcellularLocation>
        <location evidence="1">Target cell membrane</location>
    </subcellularLocation>
</comment>
<keyword evidence="4" id="KW-0268">Exocytosis</keyword>
<dbReference type="SUPFAM" id="SSF48403">
    <property type="entry name" value="Ankyrin repeat"/>
    <property type="match status" value="1"/>
</dbReference>
<evidence type="ECO:0000256" key="6">
    <source>
        <dbReference type="ARBA" id="ARBA00022537"/>
    </source>
</evidence>
<keyword evidence="11 13" id="KW-0040">ANK repeat</keyword>
<dbReference type="PANTHER" id="PTHR24136:SF15">
    <property type="entry name" value="ANK_REP_REGION DOMAIN-CONTAINING PROTEIN"/>
    <property type="match status" value="1"/>
</dbReference>
<gene>
    <name evidence="15" type="primary">ASB13</name>
    <name evidence="15" type="ORF">CEXT_407951</name>
</gene>
<organism evidence="15 16">
    <name type="scientific">Caerostris extrusa</name>
    <name type="common">Bark spider</name>
    <name type="synonym">Caerostris bankana</name>
    <dbReference type="NCBI Taxonomy" id="172846"/>
    <lineage>
        <taxon>Eukaryota</taxon>
        <taxon>Metazoa</taxon>
        <taxon>Ecdysozoa</taxon>
        <taxon>Arthropoda</taxon>
        <taxon>Chelicerata</taxon>
        <taxon>Arachnida</taxon>
        <taxon>Araneae</taxon>
        <taxon>Araneomorphae</taxon>
        <taxon>Entelegynae</taxon>
        <taxon>Araneoidea</taxon>
        <taxon>Araneidae</taxon>
        <taxon>Caerostris</taxon>
    </lineage>
</organism>
<evidence type="ECO:0000256" key="12">
    <source>
        <dbReference type="ARBA" id="ARBA00023298"/>
    </source>
</evidence>
<keyword evidence="12" id="KW-0472">Membrane</keyword>
<dbReference type="SMART" id="SM00969">
    <property type="entry name" value="SOCS_box"/>
    <property type="match status" value="1"/>
</dbReference>
<dbReference type="PROSITE" id="PS50297">
    <property type="entry name" value="ANK_REP_REGION"/>
    <property type="match status" value="2"/>
</dbReference>
<dbReference type="GO" id="GO:0090729">
    <property type="term" value="F:toxin activity"/>
    <property type="evidence" value="ECO:0007669"/>
    <property type="project" value="UniProtKB-KW"/>
</dbReference>
<dbReference type="Proteomes" id="UP001054945">
    <property type="component" value="Unassembled WGS sequence"/>
</dbReference>
<dbReference type="AlphaFoldDB" id="A0AAV4PJ69"/>
<protein>
    <submittedName>
        <fullName evidence="15">Ankyrin repeat and SOCS box protein 13</fullName>
    </submittedName>
</protein>
<evidence type="ECO:0000256" key="10">
    <source>
        <dbReference type="ARBA" id="ARBA00023028"/>
    </source>
</evidence>
<dbReference type="Gene3D" id="1.10.750.20">
    <property type="entry name" value="SOCS box"/>
    <property type="match status" value="1"/>
</dbReference>
<comment type="caution">
    <text evidence="15">The sequence shown here is derived from an EMBL/GenBank/DDBJ whole genome shotgun (WGS) entry which is preliminary data.</text>
</comment>
<dbReference type="GO" id="GO:0016567">
    <property type="term" value="P:protein ubiquitination"/>
    <property type="evidence" value="ECO:0007669"/>
    <property type="project" value="TreeGrafter"/>
</dbReference>
<dbReference type="GO" id="GO:0005576">
    <property type="term" value="C:extracellular region"/>
    <property type="evidence" value="ECO:0007669"/>
    <property type="project" value="UniProtKB-SubCell"/>
</dbReference>
<feature type="repeat" description="ANK" evidence="13">
    <location>
        <begin position="85"/>
        <end position="117"/>
    </location>
</feature>
<dbReference type="InterPro" id="IPR036770">
    <property type="entry name" value="Ankyrin_rpt-contain_sf"/>
</dbReference>
<feature type="repeat" description="ANK" evidence="13">
    <location>
        <begin position="120"/>
        <end position="152"/>
    </location>
</feature>
<dbReference type="PROSITE" id="PS50225">
    <property type="entry name" value="SOCS"/>
    <property type="match status" value="1"/>
</dbReference>
<evidence type="ECO:0000256" key="11">
    <source>
        <dbReference type="ARBA" id="ARBA00023043"/>
    </source>
</evidence>
<evidence type="ECO:0000256" key="13">
    <source>
        <dbReference type="PROSITE-ProRule" id="PRU00023"/>
    </source>
</evidence>
<keyword evidence="7" id="KW-0800">Toxin</keyword>
<keyword evidence="5" id="KW-0964">Secreted</keyword>
<evidence type="ECO:0000256" key="8">
    <source>
        <dbReference type="ARBA" id="ARBA00022699"/>
    </source>
</evidence>
<evidence type="ECO:0000313" key="16">
    <source>
        <dbReference type="Proteomes" id="UP001054945"/>
    </source>
</evidence>
<keyword evidence="9" id="KW-0677">Repeat</keyword>
<dbReference type="InterPro" id="IPR001496">
    <property type="entry name" value="SOCS_box"/>
</dbReference>
<keyword evidence="16" id="KW-1185">Reference proteome</keyword>